<dbReference type="AlphaFoldDB" id="A0A9P0G5X6"/>
<dbReference type="OrthoDB" id="6774481at2759"/>
<dbReference type="PANTHER" id="PTHR10773">
    <property type="entry name" value="DNA-DIRECTED RNA POLYMERASES I, II, AND III SUBUNIT RPABC2"/>
    <property type="match status" value="1"/>
</dbReference>
<dbReference type="EMBL" id="OV651823">
    <property type="protein sequence ID" value="CAH1101118.1"/>
    <property type="molecule type" value="Genomic_DNA"/>
</dbReference>
<dbReference type="Proteomes" id="UP001153636">
    <property type="component" value="Chromosome 11"/>
</dbReference>
<dbReference type="PANTHER" id="PTHR10773:SF19">
    <property type="match status" value="1"/>
</dbReference>
<organism evidence="1 2">
    <name type="scientific">Psylliodes chrysocephalus</name>
    <dbReference type="NCBI Taxonomy" id="3402493"/>
    <lineage>
        <taxon>Eukaryota</taxon>
        <taxon>Metazoa</taxon>
        <taxon>Ecdysozoa</taxon>
        <taxon>Arthropoda</taxon>
        <taxon>Hexapoda</taxon>
        <taxon>Insecta</taxon>
        <taxon>Pterygota</taxon>
        <taxon>Neoptera</taxon>
        <taxon>Endopterygota</taxon>
        <taxon>Coleoptera</taxon>
        <taxon>Polyphaga</taxon>
        <taxon>Cucujiformia</taxon>
        <taxon>Chrysomeloidea</taxon>
        <taxon>Chrysomelidae</taxon>
        <taxon>Galerucinae</taxon>
        <taxon>Alticini</taxon>
        <taxon>Psylliodes</taxon>
    </lineage>
</organism>
<name>A0A9P0G5X6_9CUCU</name>
<reference evidence="1" key="1">
    <citation type="submission" date="2022-01" db="EMBL/GenBank/DDBJ databases">
        <authorList>
            <person name="King R."/>
        </authorList>
    </citation>
    <scope>NUCLEOTIDE SEQUENCE</scope>
</reference>
<keyword evidence="2" id="KW-1185">Reference proteome</keyword>
<gene>
    <name evidence="1" type="ORF">PSYICH_LOCUS2467</name>
</gene>
<accession>A0A9P0G5X6</accession>
<proteinExistence type="predicted"/>
<protein>
    <submittedName>
        <fullName evidence="1">Uncharacterized protein</fullName>
    </submittedName>
</protein>
<evidence type="ECO:0000313" key="2">
    <source>
        <dbReference type="Proteomes" id="UP001153636"/>
    </source>
</evidence>
<sequence length="153" mass="18294">MKPPCSDTTCRLKCIEKVSHDQRFQSFEKFWNIGDLDLQRAYIHSCMTDITPRYKYTNAEQPRKPNKAFHFIVNEKLTRICKTFFMRTLDISDRFIRTVKNNRDAHSFTKPDGRGKHNHHKDIALKLVEDIKNHINWIPRMEAHYVRSDSSRE</sequence>
<evidence type="ECO:0000313" key="1">
    <source>
        <dbReference type="EMBL" id="CAH1101118.1"/>
    </source>
</evidence>